<feature type="domain" description="Glycosyl transferase family 1" evidence="2">
    <location>
        <begin position="167"/>
        <end position="326"/>
    </location>
</feature>
<evidence type="ECO:0000313" key="3">
    <source>
        <dbReference type="EMBL" id="SMP34977.1"/>
    </source>
</evidence>
<dbReference type="PANTHER" id="PTHR46401">
    <property type="entry name" value="GLYCOSYLTRANSFERASE WBBK-RELATED"/>
    <property type="match status" value="1"/>
</dbReference>
<evidence type="ECO:0000313" key="4">
    <source>
        <dbReference type="Proteomes" id="UP001157914"/>
    </source>
</evidence>
<dbReference type="RefSeq" id="WP_155190749.1">
    <property type="nucleotide sequence ID" value="NZ_BAAAEA010000002.1"/>
</dbReference>
<dbReference type="InterPro" id="IPR001296">
    <property type="entry name" value="Glyco_trans_1"/>
</dbReference>
<proteinExistence type="predicted"/>
<sequence>MPITAFAYPGDLNTPTGGYGYDRRIIAELEALGWPLQPVPLGEGFPFPAPGTLDEAKETLLSLPANSTIIVDGLAFGTMGDVAEAISERHRIVALVHHPLCMENGLPVDQARGLEHTEAKALSFADHVIVTSPGTAEQLGDLFNIPKSRITIALPGTDIPDVRAGRPGDMVRLLSVGTVVPRKGYDLLFDALADLKEYAWHLDVVGGVEAAPHCYEALKSQLHAAALTDRVTFHGSVVQEQLDAYYRSAHVFVLASQYEGYGMAFTEAIAYGLPVIGSGEGAVRGTLPKGAAIYCETGNVPAMKSALESLIVDRSQWHRLADAARKASADFPAWADTAKQFESVLKGYAV</sequence>
<evidence type="ECO:0000256" key="1">
    <source>
        <dbReference type="ARBA" id="ARBA00022679"/>
    </source>
</evidence>
<gene>
    <name evidence="3" type="ORF">SAMN06265374_3927</name>
</gene>
<dbReference type="SUPFAM" id="SSF53756">
    <property type="entry name" value="UDP-Glycosyltransferase/glycogen phosphorylase"/>
    <property type="match status" value="1"/>
</dbReference>
<dbReference type="GO" id="GO:0016740">
    <property type="term" value="F:transferase activity"/>
    <property type="evidence" value="ECO:0007669"/>
    <property type="project" value="UniProtKB-KW"/>
</dbReference>
<dbReference type="Gene3D" id="3.40.50.2000">
    <property type="entry name" value="Glycogen Phosphorylase B"/>
    <property type="match status" value="2"/>
</dbReference>
<protein>
    <submittedName>
        <fullName evidence="3">Glycosyl transferases group 1</fullName>
    </submittedName>
</protein>
<dbReference type="PANTHER" id="PTHR46401:SF2">
    <property type="entry name" value="GLYCOSYLTRANSFERASE WBBK-RELATED"/>
    <property type="match status" value="1"/>
</dbReference>
<reference evidence="3 4" key="1">
    <citation type="submission" date="2017-05" db="EMBL/GenBank/DDBJ databases">
        <authorList>
            <person name="Varghese N."/>
            <person name="Submissions S."/>
        </authorList>
    </citation>
    <scope>NUCLEOTIDE SEQUENCE [LARGE SCALE GENOMIC DNA]</scope>
    <source>
        <strain evidence="3 4">DSM 15949</strain>
    </source>
</reference>
<organism evidence="3 4">
    <name type="scientific">Roseibium denhamense</name>
    <dbReference type="NCBI Taxonomy" id="76305"/>
    <lineage>
        <taxon>Bacteria</taxon>
        <taxon>Pseudomonadati</taxon>
        <taxon>Pseudomonadota</taxon>
        <taxon>Alphaproteobacteria</taxon>
        <taxon>Hyphomicrobiales</taxon>
        <taxon>Stappiaceae</taxon>
        <taxon>Roseibium</taxon>
    </lineage>
</organism>
<keyword evidence="4" id="KW-1185">Reference proteome</keyword>
<keyword evidence="1 3" id="KW-0808">Transferase</keyword>
<accession>A0ABY1PI82</accession>
<name>A0ABY1PI82_9HYPH</name>
<dbReference type="CDD" id="cd03801">
    <property type="entry name" value="GT4_PimA-like"/>
    <property type="match status" value="1"/>
</dbReference>
<evidence type="ECO:0000259" key="2">
    <source>
        <dbReference type="Pfam" id="PF00534"/>
    </source>
</evidence>
<dbReference type="Pfam" id="PF00534">
    <property type="entry name" value="Glycos_transf_1"/>
    <property type="match status" value="1"/>
</dbReference>
<comment type="caution">
    <text evidence="3">The sequence shown here is derived from an EMBL/GenBank/DDBJ whole genome shotgun (WGS) entry which is preliminary data.</text>
</comment>
<dbReference type="Proteomes" id="UP001157914">
    <property type="component" value="Unassembled WGS sequence"/>
</dbReference>
<dbReference type="EMBL" id="FXTT01000006">
    <property type="protein sequence ID" value="SMP34977.1"/>
    <property type="molecule type" value="Genomic_DNA"/>
</dbReference>